<proteinExistence type="predicted"/>
<dbReference type="Proteomes" id="UP000254938">
    <property type="component" value="Unassembled WGS sequence"/>
</dbReference>
<dbReference type="PANTHER" id="PTHR30535:SF34">
    <property type="entry name" value="MOLYBDATE-BINDING PROTEIN MOLA"/>
    <property type="match status" value="1"/>
</dbReference>
<dbReference type="PANTHER" id="PTHR30535">
    <property type="entry name" value="VITAMIN B12-BINDING PROTEIN"/>
    <property type="match status" value="1"/>
</dbReference>
<protein>
    <submittedName>
        <fullName evidence="3">ABC transporter substrate-binding protein</fullName>
    </submittedName>
</protein>
<evidence type="ECO:0000256" key="1">
    <source>
        <dbReference type="SAM" id="MobiDB-lite"/>
    </source>
</evidence>
<dbReference type="EMBL" id="UGKQ01000007">
    <property type="protein sequence ID" value="STS83352.1"/>
    <property type="molecule type" value="Genomic_DNA"/>
</dbReference>
<evidence type="ECO:0000313" key="3">
    <source>
        <dbReference type="EMBL" id="STS83352.1"/>
    </source>
</evidence>
<dbReference type="Pfam" id="PF01497">
    <property type="entry name" value="Peripla_BP_2"/>
    <property type="match status" value="1"/>
</dbReference>
<name>A0A377TUP4_KLEPN</name>
<evidence type="ECO:0000259" key="2">
    <source>
        <dbReference type="PROSITE" id="PS50983"/>
    </source>
</evidence>
<accession>A0A377TUP4</accession>
<feature type="region of interest" description="Disordered" evidence="1">
    <location>
        <begin position="138"/>
        <end position="161"/>
    </location>
</feature>
<dbReference type="PROSITE" id="PS50983">
    <property type="entry name" value="FE_B12_PBP"/>
    <property type="match status" value="1"/>
</dbReference>
<dbReference type="SUPFAM" id="SSF53807">
    <property type="entry name" value="Helical backbone' metal receptor"/>
    <property type="match status" value="1"/>
</dbReference>
<dbReference type="AlphaFoldDB" id="A0A377TUP4"/>
<dbReference type="InterPro" id="IPR002491">
    <property type="entry name" value="ABC_transptr_periplasmic_BD"/>
</dbReference>
<organism evidence="3 4">
    <name type="scientific">Klebsiella pneumoniae</name>
    <dbReference type="NCBI Taxonomy" id="573"/>
    <lineage>
        <taxon>Bacteria</taxon>
        <taxon>Pseudomonadati</taxon>
        <taxon>Pseudomonadota</taxon>
        <taxon>Gammaproteobacteria</taxon>
        <taxon>Enterobacterales</taxon>
        <taxon>Enterobacteriaceae</taxon>
        <taxon>Klebsiella/Raoultella group</taxon>
        <taxon>Klebsiella</taxon>
        <taxon>Klebsiella pneumoniae complex</taxon>
    </lineage>
</organism>
<reference evidence="3 4" key="1">
    <citation type="submission" date="2018-06" db="EMBL/GenBank/DDBJ databases">
        <authorList>
            <consortium name="Pathogen Informatics"/>
            <person name="Doyle S."/>
        </authorList>
    </citation>
    <scope>NUCLEOTIDE SEQUENCE [LARGE SCALE GENOMIC DNA]</scope>
    <source>
        <strain evidence="3 4">NCTC9140</strain>
    </source>
</reference>
<gene>
    <name evidence="3" type="ORF">NCTC9140_05111</name>
</gene>
<dbReference type="InterPro" id="IPR050902">
    <property type="entry name" value="ABC_Transporter_SBP"/>
</dbReference>
<feature type="domain" description="Fe/B12 periplasmic-binding" evidence="2">
    <location>
        <begin position="1"/>
        <end position="194"/>
    </location>
</feature>
<dbReference type="Gene3D" id="3.40.50.1980">
    <property type="entry name" value="Nitrogenase molybdenum iron protein domain"/>
    <property type="match status" value="1"/>
</dbReference>
<sequence length="194" mass="21722">MCATKKATGDMYGSRQKLWDMTWLYQEISDFARIFNVEDRGQALIADFKKREADLRQEFGKSKKDLSFVFWFSSASPSADAYVGGKNSASGFIASVLGGHNAITSETEWPTVSWESIIAANPDVIVVASLDRNRWALDKPRRDQIPQKRSRRQPAGGGEKRHIVVMDGQAMNSTIRTLYGAEQVGEQLRKMGLN</sequence>
<evidence type="ECO:0000313" key="4">
    <source>
        <dbReference type="Proteomes" id="UP000254938"/>
    </source>
</evidence>